<dbReference type="PIRSF" id="PIRSF005917">
    <property type="entry name" value="MTase_YraL"/>
    <property type="match status" value="1"/>
</dbReference>
<dbReference type="FunFam" id="3.40.1010.10:FF:000007">
    <property type="entry name" value="Ribosomal RNA small subunit methyltransferase I"/>
    <property type="match status" value="1"/>
</dbReference>
<evidence type="ECO:0000256" key="6">
    <source>
        <dbReference type="HAMAP-Rule" id="MF_01877"/>
    </source>
</evidence>
<proteinExistence type="inferred from homology"/>
<comment type="similarity">
    <text evidence="6">Belongs to the methyltransferase superfamily. RsmI family.</text>
</comment>
<keyword evidence="3 6" id="KW-0489">Methyltransferase</keyword>
<dbReference type="Gene3D" id="3.30.950.10">
    <property type="entry name" value="Methyltransferase, Cobalt-precorrin-4 Transmethylase, Domain 2"/>
    <property type="match status" value="1"/>
</dbReference>
<dbReference type="InterPro" id="IPR014777">
    <property type="entry name" value="4pyrrole_Mease_sub1"/>
</dbReference>
<gene>
    <name evidence="6 8" type="primary">rsmI</name>
    <name evidence="8" type="ORF">IAC85_02720</name>
</gene>
<dbReference type="Gene3D" id="3.40.1010.10">
    <property type="entry name" value="Cobalt-precorrin-4 Transmethylase, Domain 1"/>
    <property type="match status" value="1"/>
</dbReference>
<dbReference type="CDD" id="cd11648">
    <property type="entry name" value="RsmI"/>
    <property type="match status" value="1"/>
</dbReference>
<dbReference type="InterPro" id="IPR000878">
    <property type="entry name" value="4pyrrol_Mease"/>
</dbReference>
<keyword evidence="4 6" id="KW-0808">Transferase</keyword>
<keyword evidence="5 6" id="KW-0949">S-adenosyl-L-methionine</keyword>
<evidence type="ECO:0000313" key="8">
    <source>
        <dbReference type="EMBL" id="HIQ64632.1"/>
    </source>
</evidence>
<evidence type="ECO:0000256" key="1">
    <source>
        <dbReference type="ARBA" id="ARBA00022490"/>
    </source>
</evidence>
<dbReference type="NCBIfam" id="TIGR00096">
    <property type="entry name" value="16S rRNA (cytidine(1402)-2'-O)-methyltransferase"/>
    <property type="match status" value="1"/>
</dbReference>
<evidence type="ECO:0000256" key="5">
    <source>
        <dbReference type="ARBA" id="ARBA00022691"/>
    </source>
</evidence>
<dbReference type="GO" id="GO:0005737">
    <property type="term" value="C:cytoplasm"/>
    <property type="evidence" value="ECO:0007669"/>
    <property type="project" value="UniProtKB-SubCell"/>
</dbReference>
<evidence type="ECO:0000313" key="9">
    <source>
        <dbReference type="Proteomes" id="UP000886725"/>
    </source>
</evidence>
<reference evidence="8" key="1">
    <citation type="submission" date="2020-10" db="EMBL/GenBank/DDBJ databases">
        <authorList>
            <person name="Gilroy R."/>
        </authorList>
    </citation>
    <scope>NUCLEOTIDE SEQUENCE</scope>
    <source>
        <strain evidence="8">CHK165-10780</strain>
    </source>
</reference>
<feature type="domain" description="Tetrapyrrole methylase" evidence="7">
    <location>
        <begin position="12"/>
        <end position="211"/>
    </location>
</feature>
<dbReference type="SUPFAM" id="SSF53790">
    <property type="entry name" value="Tetrapyrrole methylase"/>
    <property type="match status" value="1"/>
</dbReference>
<dbReference type="PANTHER" id="PTHR46111:SF1">
    <property type="entry name" value="RIBOSOMAL RNA SMALL SUBUNIT METHYLTRANSFERASE I"/>
    <property type="match status" value="1"/>
</dbReference>
<comment type="caution">
    <text evidence="8">The sequence shown here is derived from an EMBL/GenBank/DDBJ whole genome shotgun (WGS) entry which is preliminary data.</text>
</comment>
<dbReference type="PANTHER" id="PTHR46111">
    <property type="entry name" value="RIBOSOMAL RNA SMALL SUBUNIT METHYLTRANSFERASE I"/>
    <property type="match status" value="1"/>
</dbReference>
<comment type="catalytic activity">
    <reaction evidence="6">
        <text>cytidine(1402) in 16S rRNA + S-adenosyl-L-methionine = 2'-O-methylcytidine(1402) in 16S rRNA + S-adenosyl-L-homocysteine + H(+)</text>
        <dbReference type="Rhea" id="RHEA:42924"/>
        <dbReference type="Rhea" id="RHEA-COMP:10285"/>
        <dbReference type="Rhea" id="RHEA-COMP:10286"/>
        <dbReference type="ChEBI" id="CHEBI:15378"/>
        <dbReference type="ChEBI" id="CHEBI:57856"/>
        <dbReference type="ChEBI" id="CHEBI:59789"/>
        <dbReference type="ChEBI" id="CHEBI:74495"/>
        <dbReference type="ChEBI" id="CHEBI:82748"/>
        <dbReference type="EC" id="2.1.1.198"/>
    </reaction>
</comment>
<dbReference type="Pfam" id="PF00590">
    <property type="entry name" value="TP_methylase"/>
    <property type="match status" value="1"/>
</dbReference>
<comment type="subcellular location">
    <subcellularLocation>
        <location evidence="6">Cytoplasm</location>
    </subcellularLocation>
</comment>
<sequence length="282" mass="32284">MSQKSYRDNKKKLYLVPTPLGNLGDMTIRAIEVLKMVDIVFCEDTRVTKELLKHFEITKKLVSCHEYNESNMVEEAKKYLDEGQNIALVTDQGTPIISDPGYKVVSSLMQAGYDVVSLPGPTAFVPALTVSGLPPQPFLFYGFLNSKKGLREKELKNLQNYPYTMIFYEAPHRIEEMLQSLLEIFGNRRISISREISKIYEEIYQGTIEEVQEEVKEGIKGEIVVVVEGNQKMVDFSTLTIEEHVNLYMEDGLSSKEAIKKVATERNIPKSIVYNEYHKIRK</sequence>
<dbReference type="EMBL" id="DVFU01000054">
    <property type="protein sequence ID" value="HIQ64632.1"/>
    <property type="molecule type" value="Genomic_DNA"/>
</dbReference>
<evidence type="ECO:0000256" key="3">
    <source>
        <dbReference type="ARBA" id="ARBA00022603"/>
    </source>
</evidence>
<protein>
    <recommendedName>
        <fullName evidence="6">Ribosomal RNA small subunit methyltransferase I</fullName>
        <ecNumber evidence="6">2.1.1.198</ecNumber>
    </recommendedName>
    <alternativeName>
        <fullName evidence="6">16S rRNA 2'-O-ribose C1402 methyltransferase</fullName>
    </alternativeName>
    <alternativeName>
        <fullName evidence="6">rRNA (cytidine-2'-O-)-methyltransferase RsmI</fullName>
    </alternativeName>
</protein>
<comment type="function">
    <text evidence="6">Catalyzes the 2'-O-methylation of the ribose of cytidine 1402 (C1402) in 16S rRNA.</text>
</comment>
<accession>A0A9D0YZ52</accession>
<dbReference type="FunFam" id="3.30.950.10:FF:000002">
    <property type="entry name" value="Ribosomal RNA small subunit methyltransferase I"/>
    <property type="match status" value="1"/>
</dbReference>
<dbReference type="AlphaFoldDB" id="A0A9D0YZ52"/>
<dbReference type="Proteomes" id="UP000886725">
    <property type="component" value="Unassembled WGS sequence"/>
</dbReference>
<evidence type="ECO:0000256" key="2">
    <source>
        <dbReference type="ARBA" id="ARBA00022552"/>
    </source>
</evidence>
<keyword evidence="2 6" id="KW-0698">rRNA processing</keyword>
<reference evidence="8" key="2">
    <citation type="journal article" date="2021" name="PeerJ">
        <title>Extensive microbial diversity within the chicken gut microbiome revealed by metagenomics and culture.</title>
        <authorList>
            <person name="Gilroy R."/>
            <person name="Ravi A."/>
            <person name="Getino M."/>
            <person name="Pursley I."/>
            <person name="Horton D.L."/>
            <person name="Alikhan N.F."/>
            <person name="Baker D."/>
            <person name="Gharbi K."/>
            <person name="Hall N."/>
            <person name="Watson M."/>
            <person name="Adriaenssens E.M."/>
            <person name="Foster-Nyarko E."/>
            <person name="Jarju S."/>
            <person name="Secka A."/>
            <person name="Antonio M."/>
            <person name="Oren A."/>
            <person name="Chaudhuri R.R."/>
            <person name="La Ragione R."/>
            <person name="Hildebrand F."/>
            <person name="Pallen M.J."/>
        </authorList>
    </citation>
    <scope>NUCLEOTIDE SEQUENCE</scope>
    <source>
        <strain evidence="8">CHK165-10780</strain>
    </source>
</reference>
<keyword evidence="1 6" id="KW-0963">Cytoplasm</keyword>
<evidence type="ECO:0000256" key="4">
    <source>
        <dbReference type="ARBA" id="ARBA00022679"/>
    </source>
</evidence>
<dbReference type="HAMAP" id="MF_01877">
    <property type="entry name" value="16SrRNA_methyltr_I"/>
    <property type="match status" value="1"/>
</dbReference>
<name>A0A9D0YZ52_9FIRM</name>
<dbReference type="InterPro" id="IPR008189">
    <property type="entry name" value="rRNA_ssu_MeTfrase_I"/>
</dbReference>
<dbReference type="InterPro" id="IPR035996">
    <property type="entry name" value="4pyrrol_Methylase_sf"/>
</dbReference>
<organism evidence="8 9">
    <name type="scientific">Candidatus Faecenecus gallistercoris</name>
    <dbReference type="NCBI Taxonomy" id="2840793"/>
    <lineage>
        <taxon>Bacteria</taxon>
        <taxon>Bacillati</taxon>
        <taxon>Bacillota</taxon>
        <taxon>Bacillota incertae sedis</taxon>
        <taxon>Candidatus Faecenecus</taxon>
    </lineage>
</organism>
<dbReference type="InterPro" id="IPR014776">
    <property type="entry name" value="4pyrrole_Mease_sub2"/>
</dbReference>
<evidence type="ECO:0000259" key="7">
    <source>
        <dbReference type="Pfam" id="PF00590"/>
    </source>
</evidence>
<dbReference type="EC" id="2.1.1.198" evidence="6"/>
<dbReference type="GO" id="GO:0070677">
    <property type="term" value="F:rRNA (cytosine-2'-O-)-methyltransferase activity"/>
    <property type="evidence" value="ECO:0007669"/>
    <property type="project" value="UniProtKB-UniRule"/>
</dbReference>